<dbReference type="CDD" id="cd00093">
    <property type="entry name" value="HTH_XRE"/>
    <property type="match status" value="1"/>
</dbReference>
<evidence type="ECO:0000313" key="3">
    <source>
        <dbReference type="EMBL" id="MBC2407304.1"/>
    </source>
</evidence>
<evidence type="ECO:0000313" key="4">
    <source>
        <dbReference type="Proteomes" id="UP000520513"/>
    </source>
</evidence>
<dbReference type="AlphaFoldDB" id="A0A7X1DZB0"/>
<protein>
    <submittedName>
        <fullName evidence="3">Helix-turn-helix transcriptional regulator</fullName>
    </submittedName>
</protein>
<dbReference type="SUPFAM" id="SSF47413">
    <property type="entry name" value="lambda repressor-like DNA-binding domains"/>
    <property type="match status" value="1"/>
</dbReference>
<gene>
    <name evidence="2" type="ORF">HF209_10195</name>
    <name evidence="3" type="ORF">HF257_14935</name>
</gene>
<dbReference type="Pfam" id="PF01381">
    <property type="entry name" value="HTH_3"/>
    <property type="match status" value="1"/>
</dbReference>
<dbReference type="InterPro" id="IPR010982">
    <property type="entry name" value="Lambda_DNA-bd_dom_sf"/>
</dbReference>
<evidence type="ECO:0000313" key="5">
    <source>
        <dbReference type="Proteomes" id="UP000534677"/>
    </source>
</evidence>
<proteinExistence type="predicted"/>
<dbReference type="RefSeq" id="WP_158235477.1">
    <property type="nucleotide sequence ID" value="NZ_JAAXCY010000005.1"/>
</dbReference>
<dbReference type="GO" id="GO:0003677">
    <property type="term" value="F:DNA binding"/>
    <property type="evidence" value="ECO:0007669"/>
    <property type="project" value="InterPro"/>
</dbReference>
<evidence type="ECO:0000313" key="2">
    <source>
        <dbReference type="EMBL" id="MBC2381315.1"/>
    </source>
</evidence>
<dbReference type="Proteomes" id="UP000534677">
    <property type="component" value="Unassembled WGS sequence"/>
</dbReference>
<dbReference type="Gene3D" id="1.10.260.40">
    <property type="entry name" value="lambda repressor-like DNA-binding domains"/>
    <property type="match status" value="1"/>
</dbReference>
<dbReference type="InterPro" id="IPR001387">
    <property type="entry name" value="Cro/C1-type_HTH"/>
</dbReference>
<dbReference type="PROSITE" id="PS50943">
    <property type="entry name" value="HTH_CROC1"/>
    <property type="match status" value="1"/>
</dbReference>
<organism evidence="3 4">
    <name type="scientific">Pseudomonas cremoris</name>
    <dbReference type="NCBI Taxonomy" id="2724178"/>
    <lineage>
        <taxon>Bacteria</taxon>
        <taxon>Pseudomonadati</taxon>
        <taxon>Pseudomonadota</taxon>
        <taxon>Gammaproteobacteria</taxon>
        <taxon>Pseudomonadales</taxon>
        <taxon>Pseudomonadaceae</taxon>
        <taxon>Pseudomonas</taxon>
    </lineage>
</organism>
<reference evidence="4 5" key="1">
    <citation type="submission" date="2020-04" db="EMBL/GenBank/DDBJ databases">
        <title>Pseudomonas crami sp. nov., a novel proteolytic bacterial species isolated from cream.</title>
        <authorList>
            <person name="Hofmann K."/>
            <person name="Woller A."/>
            <person name="Huptas C."/>
            <person name="Wenning M."/>
            <person name="Scherer S."/>
            <person name="Doll E.V."/>
        </authorList>
    </citation>
    <scope>NUCLEOTIDE SEQUENCE [LARGE SCALE GENOMIC DNA]</scope>
    <source>
        <strain evidence="2 5">WS 5096</strain>
        <strain evidence="3 4">WS 5106</strain>
    </source>
</reference>
<feature type="domain" description="HTH cro/C1-type" evidence="1">
    <location>
        <begin position="9"/>
        <end position="63"/>
    </location>
</feature>
<evidence type="ECO:0000259" key="1">
    <source>
        <dbReference type="PROSITE" id="PS50943"/>
    </source>
</evidence>
<dbReference type="SMART" id="SM00530">
    <property type="entry name" value="HTH_XRE"/>
    <property type="match status" value="1"/>
</dbReference>
<sequence>MLTEIGKFLRKARIDHGWLLKDMAEGVGISAAHLSTIETGKRQITQDLVSRLGAFLGLRVGTQEYATLEKAALLSRGQVEIGTKGMSAKHQETALAFSRQFNEMNSNDLDRILQVLNSAQKKGR</sequence>
<dbReference type="EMBL" id="JAAXCZ010000004">
    <property type="protein sequence ID" value="MBC2381315.1"/>
    <property type="molecule type" value="Genomic_DNA"/>
</dbReference>
<dbReference type="EMBL" id="JAAXCY010000005">
    <property type="protein sequence ID" value="MBC2407304.1"/>
    <property type="molecule type" value="Genomic_DNA"/>
</dbReference>
<keyword evidence="5" id="KW-1185">Reference proteome</keyword>
<name>A0A7X1DZB0_9PSED</name>
<dbReference type="Proteomes" id="UP000520513">
    <property type="component" value="Unassembled WGS sequence"/>
</dbReference>
<accession>A0A7X1DZB0</accession>
<comment type="caution">
    <text evidence="3">The sequence shown here is derived from an EMBL/GenBank/DDBJ whole genome shotgun (WGS) entry which is preliminary data.</text>
</comment>